<protein>
    <submittedName>
        <fullName evidence="2">Uncharacterized protein</fullName>
    </submittedName>
</protein>
<reference evidence="3" key="1">
    <citation type="journal article" date="2019" name="Int. J. Syst. Evol. Microbiol.">
        <title>The Global Catalogue of Microorganisms (GCM) 10K type strain sequencing project: providing services to taxonomists for standard genome sequencing and annotation.</title>
        <authorList>
            <consortium name="The Broad Institute Genomics Platform"/>
            <consortium name="The Broad Institute Genome Sequencing Center for Infectious Disease"/>
            <person name="Wu L."/>
            <person name="Ma J."/>
        </authorList>
    </citation>
    <scope>NUCLEOTIDE SEQUENCE [LARGE SCALE GENOMIC DNA]</scope>
    <source>
        <strain evidence="3">JCM 10083</strain>
    </source>
</reference>
<organism evidence="2 3">
    <name type="scientific">Streptosporangium amethystogenes subsp. fukuiense</name>
    <dbReference type="NCBI Taxonomy" id="698418"/>
    <lineage>
        <taxon>Bacteria</taxon>
        <taxon>Bacillati</taxon>
        <taxon>Actinomycetota</taxon>
        <taxon>Actinomycetes</taxon>
        <taxon>Streptosporangiales</taxon>
        <taxon>Streptosporangiaceae</taxon>
        <taxon>Streptosporangium</taxon>
    </lineage>
</organism>
<dbReference type="Proteomes" id="UP001596514">
    <property type="component" value="Unassembled WGS sequence"/>
</dbReference>
<evidence type="ECO:0000256" key="1">
    <source>
        <dbReference type="SAM" id="MobiDB-lite"/>
    </source>
</evidence>
<gene>
    <name evidence="2" type="ORF">ACFQVD_23090</name>
</gene>
<proteinExistence type="predicted"/>
<feature type="region of interest" description="Disordered" evidence="1">
    <location>
        <begin position="1"/>
        <end position="35"/>
    </location>
</feature>
<accession>A0ABW2T2W7</accession>
<evidence type="ECO:0000313" key="2">
    <source>
        <dbReference type="EMBL" id="MFC7602995.1"/>
    </source>
</evidence>
<dbReference type="EMBL" id="JBHTEE010000001">
    <property type="protein sequence ID" value="MFC7602995.1"/>
    <property type="molecule type" value="Genomic_DNA"/>
</dbReference>
<dbReference type="RefSeq" id="WP_343975893.1">
    <property type="nucleotide sequence ID" value="NZ_BAAAGK010000132.1"/>
</dbReference>
<evidence type="ECO:0000313" key="3">
    <source>
        <dbReference type="Proteomes" id="UP001596514"/>
    </source>
</evidence>
<feature type="compositionally biased region" description="Basic and acidic residues" evidence="1">
    <location>
        <begin position="14"/>
        <end position="30"/>
    </location>
</feature>
<name>A0ABW2T2W7_9ACTN</name>
<sequence>MTAVDGPAPATARSSDETPEGAREARREYGQDQQGLRQDQQVFNRFFGPVLLTGGSTLGVANAGDEPVAKAASRRMTGPVPAVEIASALGRYAVPALHTRAMAGLRAHHVVVLYGEGGTGRRTAAINMLHAAAPRSLVALSPAETLDKLAADQVYREGNGYLLCGLSAGDLQAEAADFVLGRLALRVQEAGAWLVITSQAALGDPRSAAVPHFRWERPGTVAVLTTHGVAAELAESAAERLGETTPLSDVVRLAEHLVAGSGLEDALGRTGMGAAEQIESWLDDERRTDEEVLEAAALLFLEGMPEQRFEAHLARLTAGVPAPEQEGAGDQGTPLPARRLLDGRRPRRDARSIIKVEERITDMDLDVPGPPRRCLVFRSPAVHERVGAELSLQFGERFWEPIFTWLHETVQIADVETRMQIARGLAILASYGHFDTVRERFLQPWSEGAYGARAWVTAPKVVWWMSAHDPIAAMAVRTAIRWARSNNPARRQAACLAFAGEMGVRYPADATKWLWHLVTTEPEPGEAQVALAQLYALLVEIAPADARAILADLGRRLAHRQTADRRERILKTLLLVMAVFGVSGDHPAAARHLLARAEDLPDMAALWAVALCHRPVRSAAFGVLYDLLCAVGTAGRTPEEHLRMIGDALHEALPEHEREPFRAGFERYVIRRRAGGDTGRLLLSILLNVFRPPAPVALPERR</sequence>
<keyword evidence="3" id="KW-1185">Reference proteome</keyword>
<comment type="caution">
    <text evidence="2">The sequence shown here is derived from an EMBL/GenBank/DDBJ whole genome shotgun (WGS) entry which is preliminary data.</text>
</comment>